<dbReference type="PANTHER" id="PTHR47073">
    <property type="entry name" value="PROTEIN ANTI-SILENCING 1"/>
    <property type="match status" value="1"/>
</dbReference>
<accession>A0AAV8SVM7</accession>
<evidence type="ECO:0000313" key="3">
    <source>
        <dbReference type="Proteomes" id="UP001159364"/>
    </source>
</evidence>
<dbReference type="Pfam" id="PF01426">
    <property type="entry name" value="BAH"/>
    <property type="match status" value="1"/>
</dbReference>
<evidence type="ECO:0000259" key="1">
    <source>
        <dbReference type="PROSITE" id="PS51038"/>
    </source>
</evidence>
<sequence length="526" mass="60786">MICRGRDTFKWGLKKGVGVNKDVQFYHSFTLEGVEYFLYDCVYLLNQPENYIGKLVKMYETPTGEKKVKVVWYFRPMEIREFLGAYEPRWNELFLASGEGDGVTNINLVDAIVQKCSVICTSNDKRNPQPSEEELRMADYIFSCTFDVEKMTISKNFTDQIAGIRVECYFNKTKDQRPRHSQTIKQHIKESIRKPELSSKVDGLAVKGSKFNRNIQVVKCEGSKFYRSIQVAKVLAESKKAIAGTHQQGFISNGNTRLNPKTGNDTNAQVDHKAKKLRLSGDYLAQNASNLQSHLKKKVLCRNKGDKITEELSHQLEQQKDVRTVSKTTEVQRRPDADKRRWFKWLPWEEIIQANKEERLILLENLDPSFTSSEVEDLVWHALNAKIKARMIEQSTFSSPQYGKALVAFRVKDAADSALNELRCRCLMLADGRCIVGKRASLRNPGKTATFNGHLVLNNKHRRISEDMRKAVSTSHFSQANNLEFELAIEWRLLQEKSNMWWKELHKQQLNEINEVRRQLQSSFFT</sequence>
<dbReference type="GO" id="GO:0003723">
    <property type="term" value="F:RNA binding"/>
    <property type="evidence" value="ECO:0007669"/>
    <property type="project" value="TreeGrafter"/>
</dbReference>
<dbReference type="PROSITE" id="PS51038">
    <property type="entry name" value="BAH"/>
    <property type="match status" value="1"/>
</dbReference>
<dbReference type="Proteomes" id="UP001159364">
    <property type="component" value="Linkage Group LG09"/>
</dbReference>
<dbReference type="PANTHER" id="PTHR47073:SF7">
    <property type="entry name" value="BAH DOMAIN-CONTAINING PROTEIN"/>
    <property type="match status" value="1"/>
</dbReference>
<comment type="caution">
    <text evidence="2">The sequence shown here is derived from an EMBL/GenBank/DDBJ whole genome shotgun (WGS) entry which is preliminary data.</text>
</comment>
<dbReference type="EMBL" id="JAIWQS010000009">
    <property type="protein sequence ID" value="KAJ8756083.1"/>
    <property type="molecule type" value="Genomic_DNA"/>
</dbReference>
<name>A0AAV8SVM7_9ROSI</name>
<keyword evidence="3" id="KW-1185">Reference proteome</keyword>
<organism evidence="2 3">
    <name type="scientific">Erythroxylum novogranatense</name>
    <dbReference type="NCBI Taxonomy" id="1862640"/>
    <lineage>
        <taxon>Eukaryota</taxon>
        <taxon>Viridiplantae</taxon>
        <taxon>Streptophyta</taxon>
        <taxon>Embryophyta</taxon>
        <taxon>Tracheophyta</taxon>
        <taxon>Spermatophyta</taxon>
        <taxon>Magnoliopsida</taxon>
        <taxon>eudicotyledons</taxon>
        <taxon>Gunneridae</taxon>
        <taxon>Pentapetalae</taxon>
        <taxon>rosids</taxon>
        <taxon>fabids</taxon>
        <taxon>Malpighiales</taxon>
        <taxon>Erythroxylaceae</taxon>
        <taxon>Erythroxylum</taxon>
    </lineage>
</organism>
<dbReference type="InterPro" id="IPR001025">
    <property type="entry name" value="BAH_dom"/>
</dbReference>
<dbReference type="AlphaFoldDB" id="A0AAV8SVM7"/>
<gene>
    <name evidence="2" type="ORF">K2173_024630</name>
</gene>
<dbReference type="InterPro" id="IPR043151">
    <property type="entry name" value="BAH_sf"/>
</dbReference>
<dbReference type="FunFam" id="2.30.30.490:FF:000017">
    <property type="entry name" value="Bromo-adjacent homology (BAH) domain-containing protein"/>
    <property type="match status" value="1"/>
</dbReference>
<dbReference type="GO" id="GO:0003682">
    <property type="term" value="F:chromatin binding"/>
    <property type="evidence" value="ECO:0007669"/>
    <property type="project" value="InterPro"/>
</dbReference>
<reference evidence="2 3" key="1">
    <citation type="submission" date="2021-09" db="EMBL/GenBank/DDBJ databases">
        <title>Genomic insights and catalytic innovation underlie evolution of tropane alkaloids biosynthesis.</title>
        <authorList>
            <person name="Wang Y.-J."/>
            <person name="Tian T."/>
            <person name="Huang J.-P."/>
            <person name="Huang S.-X."/>
        </authorList>
    </citation>
    <scope>NUCLEOTIDE SEQUENCE [LARGE SCALE GENOMIC DNA]</scope>
    <source>
        <strain evidence="2">KIB-2018</strain>
        <tissue evidence="2">Leaf</tissue>
    </source>
</reference>
<dbReference type="Gene3D" id="2.30.30.490">
    <property type="match status" value="1"/>
</dbReference>
<protein>
    <recommendedName>
        <fullName evidence="1">BAH domain-containing protein</fullName>
    </recommendedName>
</protein>
<evidence type="ECO:0000313" key="2">
    <source>
        <dbReference type="EMBL" id="KAJ8756083.1"/>
    </source>
</evidence>
<feature type="domain" description="BAH" evidence="1">
    <location>
        <begin position="29"/>
        <end position="157"/>
    </location>
</feature>
<proteinExistence type="predicted"/>